<dbReference type="EMBL" id="JACHXP010000014">
    <property type="protein sequence ID" value="MBB3191512.1"/>
    <property type="molecule type" value="Genomic_DNA"/>
</dbReference>
<keyword evidence="2" id="KW-1185">Reference proteome</keyword>
<organism evidence="1 2">
    <name type="scientific">Halomonas cerina</name>
    <dbReference type="NCBI Taxonomy" id="447424"/>
    <lineage>
        <taxon>Bacteria</taxon>
        <taxon>Pseudomonadati</taxon>
        <taxon>Pseudomonadota</taxon>
        <taxon>Gammaproteobacteria</taxon>
        <taxon>Oceanospirillales</taxon>
        <taxon>Halomonadaceae</taxon>
        <taxon>Halomonas</taxon>
    </lineage>
</organism>
<evidence type="ECO:0000313" key="1">
    <source>
        <dbReference type="EMBL" id="MBB3191512.1"/>
    </source>
</evidence>
<dbReference type="AlphaFoldDB" id="A0A839V7U2"/>
<protein>
    <submittedName>
        <fullName evidence="1">Uncharacterized protein</fullName>
    </submittedName>
</protein>
<reference evidence="1 2" key="1">
    <citation type="submission" date="2020-08" db="EMBL/GenBank/DDBJ databases">
        <title>Genomic Encyclopedia of Type Strains, Phase III (KMG-III): the genomes of soil and plant-associated and newly described type strains.</title>
        <authorList>
            <person name="Whitman W."/>
        </authorList>
    </citation>
    <scope>NUCLEOTIDE SEQUENCE [LARGE SCALE GENOMIC DNA]</scope>
    <source>
        <strain evidence="1 2">CECT 7282</strain>
    </source>
</reference>
<accession>A0A839V7U2</accession>
<gene>
    <name evidence="1" type="ORF">FHR94_002772</name>
</gene>
<name>A0A839V7U2_9GAMM</name>
<proteinExistence type="predicted"/>
<sequence>MPFAIVLTGVALPLSARSGDTAFATGSRVCAFRDAVGRSA</sequence>
<dbReference type="Proteomes" id="UP000547614">
    <property type="component" value="Unassembled WGS sequence"/>
</dbReference>
<comment type="caution">
    <text evidence="1">The sequence shown here is derived from an EMBL/GenBank/DDBJ whole genome shotgun (WGS) entry which is preliminary data.</text>
</comment>
<evidence type="ECO:0000313" key="2">
    <source>
        <dbReference type="Proteomes" id="UP000547614"/>
    </source>
</evidence>